<reference evidence="1" key="1">
    <citation type="journal article" date="2014" name="Front. Microbiol.">
        <title>High frequency of phylogenetically diverse reductive dehalogenase-homologous genes in deep subseafloor sedimentary metagenomes.</title>
        <authorList>
            <person name="Kawai M."/>
            <person name="Futagami T."/>
            <person name="Toyoda A."/>
            <person name="Takaki Y."/>
            <person name="Nishi S."/>
            <person name="Hori S."/>
            <person name="Arai W."/>
            <person name="Tsubouchi T."/>
            <person name="Morono Y."/>
            <person name="Uchiyama I."/>
            <person name="Ito T."/>
            <person name="Fujiyama A."/>
            <person name="Inagaki F."/>
            <person name="Takami H."/>
        </authorList>
    </citation>
    <scope>NUCLEOTIDE SEQUENCE</scope>
    <source>
        <strain evidence="1">Expedition CK06-06</strain>
    </source>
</reference>
<dbReference type="AlphaFoldDB" id="X1BSE1"/>
<sequence length="148" mass="17100">MKVVIKSFNGIGDLLFVTPTLRVIKEAHPGCHITVNTNYPGLLLNNPYVDVVGNENEGVFLGYPDPIHLQWPTKHHIISDWEIVTQHYKLETNPPSLQPEIYIDRFKHGTGVGVQTIHKGHWHKKKVWPYYDELCYNLDYSFVVIPRV</sequence>
<feature type="non-terminal residue" evidence="1">
    <location>
        <position position="148"/>
    </location>
</feature>
<evidence type="ECO:0000313" key="1">
    <source>
        <dbReference type="EMBL" id="GAG84062.1"/>
    </source>
</evidence>
<proteinExistence type="predicted"/>
<accession>X1BSE1</accession>
<comment type="caution">
    <text evidence="1">The sequence shown here is derived from an EMBL/GenBank/DDBJ whole genome shotgun (WGS) entry which is preliminary data.</text>
</comment>
<dbReference type="SUPFAM" id="SSF53756">
    <property type="entry name" value="UDP-Glycosyltransferase/glycogen phosphorylase"/>
    <property type="match status" value="1"/>
</dbReference>
<protein>
    <recommendedName>
        <fullName evidence="2">Glycosyltransferase family 9 protein</fullName>
    </recommendedName>
</protein>
<evidence type="ECO:0008006" key="2">
    <source>
        <dbReference type="Google" id="ProtNLM"/>
    </source>
</evidence>
<gene>
    <name evidence="1" type="ORF">S01H4_21992</name>
</gene>
<dbReference type="Gene3D" id="3.40.50.2000">
    <property type="entry name" value="Glycogen Phosphorylase B"/>
    <property type="match status" value="1"/>
</dbReference>
<name>X1BSE1_9ZZZZ</name>
<organism evidence="1">
    <name type="scientific">marine sediment metagenome</name>
    <dbReference type="NCBI Taxonomy" id="412755"/>
    <lineage>
        <taxon>unclassified sequences</taxon>
        <taxon>metagenomes</taxon>
        <taxon>ecological metagenomes</taxon>
    </lineage>
</organism>
<dbReference type="EMBL" id="BART01010023">
    <property type="protein sequence ID" value="GAG84062.1"/>
    <property type="molecule type" value="Genomic_DNA"/>
</dbReference>